<gene>
    <name evidence="2" type="ORF">NQ314_009596</name>
</gene>
<dbReference type="Proteomes" id="UP001162156">
    <property type="component" value="Unassembled WGS sequence"/>
</dbReference>
<evidence type="ECO:0000256" key="1">
    <source>
        <dbReference type="SAM" id="MobiDB-lite"/>
    </source>
</evidence>
<dbReference type="AlphaFoldDB" id="A0AAV8Y085"/>
<feature type="compositionally biased region" description="Basic and acidic residues" evidence="1">
    <location>
        <begin position="118"/>
        <end position="138"/>
    </location>
</feature>
<evidence type="ECO:0000313" key="3">
    <source>
        <dbReference type="Proteomes" id="UP001162156"/>
    </source>
</evidence>
<sequence>MKLRLSISIWKTKVVALEACRSRIIELEHTIMANEELLSSQKRWLIGINEQRHENLELWKKKILDLRQRLEFEKGKRCVHSPDTSSCHEVNVTTTAGISPHSSPLSASLASSEGSTAFHEREAIVDQRESTSKSKFDDLGEVFSDNDGQLASSTKND</sequence>
<keyword evidence="3" id="KW-1185">Reference proteome</keyword>
<feature type="compositionally biased region" description="Low complexity" evidence="1">
    <location>
        <begin position="99"/>
        <end position="112"/>
    </location>
</feature>
<accession>A0AAV8Y085</accession>
<organism evidence="2 3">
    <name type="scientific">Rhamnusium bicolor</name>
    <dbReference type="NCBI Taxonomy" id="1586634"/>
    <lineage>
        <taxon>Eukaryota</taxon>
        <taxon>Metazoa</taxon>
        <taxon>Ecdysozoa</taxon>
        <taxon>Arthropoda</taxon>
        <taxon>Hexapoda</taxon>
        <taxon>Insecta</taxon>
        <taxon>Pterygota</taxon>
        <taxon>Neoptera</taxon>
        <taxon>Endopterygota</taxon>
        <taxon>Coleoptera</taxon>
        <taxon>Polyphaga</taxon>
        <taxon>Cucujiformia</taxon>
        <taxon>Chrysomeloidea</taxon>
        <taxon>Cerambycidae</taxon>
        <taxon>Lepturinae</taxon>
        <taxon>Rhagiini</taxon>
        <taxon>Rhamnusium</taxon>
    </lineage>
</organism>
<feature type="region of interest" description="Disordered" evidence="1">
    <location>
        <begin position="95"/>
        <end position="157"/>
    </location>
</feature>
<comment type="caution">
    <text evidence="2">The sequence shown here is derived from an EMBL/GenBank/DDBJ whole genome shotgun (WGS) entry which is preliminary data.</text>
</comment>
<name>A0AAV8Y085_9CUCU</name>
<protein>
    <submittedName>
        <fullName evidence="2">Uncharacterized protein</fullName>
    </submittedName>
</protein>
<reference evidence="2" key="1">
    <citation type="journal article" date="2023" name="Insect Mol. Biol.">
        <title>Genome sequencing provides insights into the evolution of gene families encoding plant cell wall-degrading enzymes in longhorned beetles.</title>
        <authorList>
            <person name="Shin N.R."/>
            <person name="Okamura Y."/>
            <person name="Kirsch R."/>
            <person name="Pauchet Y."/>
        </authorList>
    </citation>
    <scope>NUCLEOTIDE SEQUENCE</scope>
    <source>
        <strain evidence="2">RBIC_L_NR</strain>
    </source>
</reference>
<dbReference type="EMBL" id="JANEYF010002641">
    <property type="protein sequence ID" value="KAJ8943932.1"/>
    <property type="molecule type" value="Genomic_DNA"/>
</dbReference>
<evidence type="ECO:0000313" key="2">
    <source>
        <dbReference type="EMBL" id="KAJ8943932.1"/>
    </source>
</evidence>
<proteinExistence type="predicted"/>
<feature type="compositionally biased region" description="Polar residues" evidence="1">
    <location>
        <begin position="146"/>
        <end position="157"/>
    </location>
</feature>